<reference evidence="3" key="1">
    <citation type="submission" date="2005-09" db="EMBL/GenBank/DDBJ databases">
        <authorList>
            <person name="Mural R.J."/>
            <person name="Li P.W."/>
            <person name="Adams M.D."/>
            <person name="Amanatides P.G."/>
            <person name="Baden-Tillson H."/>
            <person name="Barnstead M."/>
            <person name="Chin S.H."/>
            <person name="Dew I."/>
            <person name="Evans C.A."/>
            <person name="Ferriera S."/>
            <person name="Flanigan M."/>
            <person name="Fosler C."/>
            <person name="Glodek A."/>
            <person name="Gu Z."/>
            <person name="Holt R.A."/>
            <person name="Jennings D."/>
            <person name="Kraft C.L."/>
            <person name="Lu F."/>
            <person name="Nguyen T."/>
            <person name="Nusskern D.R."/>
            <person name="Pfannkoch C.M."/>
            <person name="Sitter C."/>
            <person name="Sutton G.G."/>
            <person name="Venter J.C."/>
            <person name="Wang Z."/>
            <person name="Woodage T."/>
            <person name="Zheng X.H."/>
            <person name="Zhong F."/>
        </authorList>
    </citation>
    <scope>NUCLEOTIDE SEQUENCE [LARGE SCALE GENOMIC DNA]</scope>
    <source>
        <strain>BN</strain>
        <strain evidence="3">Sprague-Dawley</strain>
    </source>
</reference>
<evidence type="ECO:0000256" key="1">
    <source>
        <dbReference type="SAM" id="MobiDB-lite"/>
    </source>
</evidence>
<dbReference type="AlphaFoldDB" id="A6IYA8"/>
<evidence type="ECO:0000313" key="2">
    <source>
        <dbReference type="EMBL" id="EDL92236.1"/>
    </source>
</evidence>
<proteinExistence type="predicted"/>
<dbReference type="EMBL" id="CH473972">
    <property type="protein sequence ID" value="EDL92236.1"/>
    <property type="molecule type" value="Genomic_DNA"/>
</dbReference>
<evidence type="ECO:0000313" key="3">
    <source>
        <dbReference type="Proteomes" id="UP000234681"/>
    </source>
</evidence>
<protein>
    <submittedName>
        <fullName evidence="2">Similar to cDNA sequence BC016188, isoform CRA_b</fullName>
    </submittedName>
</protein>
<feature type="region of interest" description="Disordered" evidence="1">
    <location>
        <begin position="43"/>
        <end position="104"/>
    </location>
</feature>
<name>A6IYA8_RAT</name>
<accession>A6IYA8</accession>
<gene>
    <name evidence="2" type="primary">RGD1306108</name>
    <name evidence="2" type="ORF">rCG_51469</name>
</gene>
<sequence>MQAIWSASCTSIQRLPGAWAMTEAGRPRRRHCTGGTWWRVSCSDSAGEAHPGPQPDARQSSRATEETSRQSVDNQWFWAPPVRAPGPRGIRTAPHPSLAGRALESPVCTSRSVWSKESS</sequence>
<dbReference type="Proteomes" id="UP000234681">
    <property type="component" value="Chromosome 19"/>
</dbReference>
<organism evidence="2 3">
    <name type="scientific">Rattus norvegicus</name>
    <name type="common">Rat</name>
    <dbReference type="NCBI Taxonomy" id="10116"/>
    <lineage>
        <taxon>Eukaryota</taxon>
        <taxon>Metazoa</taxon>
        <taxon>Chordata</taxon>
        <taxon>Craniata</taxon>
        <taxon>Vertebrata</taxon>
        <taxon>Euteleostomi</taxon>
        <taxon>Mammalia</taxon>
        <taxon>Eutheria</taxon>
        <taxon>Euarchontoglires</taxon>
        <taxon>Glires</taxon>
        <taxon>Rodentia</taxon>
        <taxon>Myomorpha</taxon>
        <taxon>Muroidea</taxon>
        <taxon>Muridae</taxon>
        <taxon>Murinae</taxon>
        <taxon>Rattus</taxon>
    </lineage>
</organism>